<evidence type="ECO:0000256" key="6">
    <source>
        <dbReference type="ARBA" id="ARBA00022827"/>
    </source>
</evidence>
<dbReference type="GO" id="GO:0005634">
    <property type="term" value="C:nucleus"/>
    <property type="evidence" value="ECO:0007669"/>
    <property type="project" value="UniProtKB-ARBA"/>
</dbReference>
<comment type="similarity">
    <text evidence="9">In the N-terminal section; belongs to the flavodoxin family.</text>
</comment>
<dbReference type="Pfam" id="PF00258">
    <property type="entry name" value="Flavodoxin_1"/>
    <property type="match status" value="1"/>
</dbReference>
<evidence type="ECO:0000256" key="9">
    <source>
        <dbReference type="HAMAP-Rule" id="MF_03178"/>
    </source>
</evidence>
<dbReference type="InterPro" id="IPR001433">
    <property type="entry name" value="OxRdtase_FAD/NAD-bd"/>
</dbReference>
<dbReference type="InterPro" id="IPR028879">
    <property type="entry name" value="NDOR1"/>
</dbReference>
<dbReference type="InterPro" id="IPR008254">
    <property type="entry name" value="Flavodoxin/NO_synth"/>
</dbReference>
<dbReference type="InterPro" id="IPR023173">
    <property type="entry name" value="NADPH_Cyt_P450_Rdtase_alpha"/>
</dbReference>
<feature type="binding site" evidence="9">
    <location>
        <begin position="31"/>
        <end position="36"/>
    </location>
    <ligand>
        <name>FMN</name>
        <dbReference type="ChEBI" id="CHEBI:58210"/>
    </ligand>
</feature>
<feature type="binding site" evidence="9">
    <location>
        <begin position="539"/>
        <end position="542"/>
    </location>
    <ligand>
        <name>FAD</name>
        <dbReference type="ChEBI" id="CHEBI:57692"/>
    </ligand>
</feature>
<comment type="similarity">
    <text evidence="9">Belongs to the NADPH-dependent diflavin oxidoreductase NDOR1 family.</text>
</comment>
<dbReference type="PROSITE" id="PS51384">
    <property type="entry name" value="FAD_FR"/>
    <property type="match status" value="1"/>
</dbReference>
<keyword evidence="13" id="KW-1185">Reference proteome</keyword>
<comment type="cofactor">
    <cofactor evidence="2 9">
        <name>FAD</name>
        <dbReference type="ChEBI" id="CHEBI:57692"/>
    </cofactor>
</comment>
<evidence type="ECO:0000259" key="10">
    <source>
        <dbReference type="PROSITE" id="PS50902"/>
    </source>
</evidence>
<dbReference type="EMBL" id="KQ964249">
    <property type="protein sequence ID" value="KXJ92476.1"/>
    <property type="molecule type" value="Genomic_DNA"/>
</dbReference>
<dbReference type="PROSITE" id="PS50902">
    <property type="entry name" value="FLAVODOXIN_LIKE"/>
    <property type="match status" value="1"/>
</dbReference>
<dbReference type="PANTHER" id="PTHR19384">
    <property type="entry name" value="NITRIC OXIDE SYNTHASE-RELATED"/>
    <property type="match status" value="1"/>
</dbReference>
<sequence length="716" mass="80602">MAVDGSSGADPKAIADDPRLAGRRLLIAYGSETGNSQDAAETLERLAERLRFQTYVCEMNDVTFKTLRDFDLVVFVVSTTGQGETPKNARRFWRSLLRKQLPPDCLATLQFTTFGLGDSSYSKFNWAARKLHKRLEQLGGCEFYPRGEADERHDDGIDGALIPWYTSLRGHLASSHPLPDDLPPLPLDVRLPPKFTIELAPDMAVQPGADESSVESSKVDGLLDRVAARFSHVDVNEPERLEHELRFERCLPQGDFTLARQSQGTAKRVPGGIDVLDRPNVLRDDPAKYRLTNTTDVEEAPPPADLLPIPDTREAAVFANDRVTPKDHWQDVRSLSLFLDHVDPVTGEPLTAITEPGSVVTIYPKNFPADVQSLIDLMDWGKVADEAFEHHSSLNLGVTKAPEPRGCYPIQKSTLRQLLINNYDITAIPKRNFFELIAWHCNDETHKERLREFADPKYTDEFYDYTSRPRRSILEILHDFPSVKIPVREVPSIFPVIRGREYSIASGGALCIPMPGVFRIDILVALVKYKTVLRKVRQGLCSRYLAALEPNTIIKVKFGPNNRSPPFGPVNAQRPLLAIAPGTGVAPMRSLIWERRRQNLGAAAGEDVLFFGGRNRKADFFYESEWERLGVNVHTAFSRDQREKVYVQDLIRQQGPLICDMMSRKAIICLCGSAGRMPEAVRQALCDVMIEGELVADEDQAKKYFALADYYWEEVW</sequence>
<keyword evidence="7 9" id="KW-0521">NADP</keyword>
<keyword evidence="5 9" id="KW-0288">FMN</keyword>
<dbReference type="Gene3D" id="3.40.50.360">
    <property type="match status" value="1"/>
</dbReference>
<dbReference type="GO" id="GO:0016651">
    <property type="term" value="F:oxidoreductase activity, acting on NAD(P)H"/>
    <property type="evidence" value="ECO:0007669"/>
    <property type="project" value="UniProtKB-UniRule"/>
</dbReference>
<dbReference type="OrthoDB" id="1856718at2759"/>
<feature type="binding site" evidence="9">
    <location>
        <position position="583"/>
    </location>
    <ligand>
        <name>NADP(+)</name>
        <dbReference type="ChEBI" id="CHEBI:58349"/>
    </ligand>
</feature>
<evidence type="ECO:0000256" key="8">
    <source>
        <dbReference type="ARBA" id="ARBA00023002"/>
    </source>
</evidence>
<dbReference type="InterPro" id="IPR039261">
    <property type="entry name" value="FNR_nucleotide-bd"/>
</dbReference>
<feature type="domain" description="Flavodoxin-like" evidence="10">
    <location>
        <begin position="25"/>
        <end position="169"/>
    </location>
</feature>
<dbReference type="SUPFAM" id="SSF63380">
    <property type="entry name" value="Riboflavin synthase domain-like"/>
    <property type="match status" value="1"/>
</dbReference>
<evidence type="ECO:0000256" key="1">
    <source>
        <dbReference type="ARBA" id="ARBA00001917"/>
    </source>
</evidence>
<evidence type="ECO:0000313" key="12">
    <source>
        <dbReference type="EMBL" id="KXJ92476.1"/>
    </source>
</evidence>
<dbReference type="SUPFAM" id="SSF52343">
    <property type="entry name" value="Ferredoxin reductase-like, C-terminal NADP-linked domain"/>
    <property type="match status" value="1"/>
</dbReference>
<keyword evidence="6 9" id="KW-0274">FAD</keyword>
<dbReference type="FunFam" id="1.20.990.10:FF:000013">
    <property type="entry name" value="NADPH-dependent diflavin oxidoreductase 1"/>
    <property type="match status" value="1"/>
</dbReference>
<dbReference type="Pfam" id="PF00667">
    <property type="entry name" value="FAD_binding_1"/>
    <property type="match status" value="1"/>
</dbReference>
<proteinExistence type="inferred from homology"/>
<dbReference type="EC" id="1.18.1.-" evidence="9"/>
<feature type="binding site" evidence="9">
    <location>
        <begin position="638"/>
        <end position="639"/>
    </location>
    <ligand>
        <name>NADP(+)</name>
        <dbReference type="ChEBI" id="CHEBI:58349"/>
    </ligand>
</feature>
<comment type="cofactor">
    <cofactor evidence="1 9">
        <name>FMN</name>
        <dbReference type="ChEBI" id="CHEBI:58210"/>
    </cofactor>
</comment>
<keyword evidence="3 9" id="KW-0963">Cytoplasm</keyword>
<keyword evidence="9" id="KW-0496">Mitochondrion</keyword>
<feature type="binding site" evidence="9">
    <location>
        <begin position="116"/>
        <end position="125"/>
    </location>
    <ligand>
        <name>FMN</name>
        <dbReference type="ChEBI" id="CHEBI:58210"/>
    </ligand>
</feature>
<feature type="binding site" evidence="9">
    <location>
        <begin position="500"/>
        <end position="503"/>
    </location>
    <ligand>
        <name>FAD</name>
        <dbReference type="ChEBI" id="CHEBI:57692"/>
    </ligand>
</feature>
<dbReference type="GO" id="GO:0050660">
    <property type="term" value="F:flavin adenine dinucleotide binding"/>
    <property type="evidence" value="ECO:0007669"/>
    <property type="project" value="UniProtKB-UniRule"/>
</dbReference>
<dbReference type="InterPro" id="IPR001709">
    <property type="entry name" value="Flavoprot_Pyr_Nucl_cyt_Rdtase"/>
</dbReference>
<dbReference type="GO" id="GO:0050661">
    <property type="term" value="F:NADP binding"/>
    <property type="evidence" value="ECO:0007669"/>
    <property type="project" value="UniProtKB-UniRule"/>
</dbReference>
<name>A0A136J647_9PEZI</name>
<evidence type="ECO:0000256" key="3">
    <source>
        <dbReference type="ARBA" id="ARBA00022490"/>
    </source>
</evidence>
<evidence type="ECO:0000256" key="5">
    <source>
        <dbReference type="ARBA" id="ARBA00022643"/>
    </source>
</evidence>
<keyword evidence="4 9" id="KW-0285">Flavoprotein</keyword>
<dbReference type="InterPro" id="IPR017938">
    <property type="entry name" value="Riboflavin_synthase-like_b-brl"/>
</dbReference>
<feature type="binding site" evidence="9">
    <location>
        <begin position="78"/>
        <end position="81"/>
    </location>
    <ligand>
        <name>FMN</name>
        <dbReference type="ChEBI" id="CHEBI:58210"/>
    </ligand>
</feature>
<feature type="binding site" evidence="9">
    <location>
        <begin position="644"/>
        <end position="648"/>
    </location>
    <ligand>
        <name>NADP(+)</name>
        <dbReference type="ChEBI" id="CHEBI:58349"/>
    </ligand>
</feature>
<dbReference type="STRING" id="196109.A0A136J647"/>
<dbReference type="Gene3D" id="2.40.30.10">
    <property type="entry name" value="Translation factors"/>
    <property type="match status" value="1"/>
</dbReference>
<dbReference type="GO" id="GO:0160246">
    <property type="term" value="F:NADPH-iron-sulfur [2Fe-2S] protein oxidoreductase activity"/>
    <property type="evidence" value="ECO:0007669"/>
    <property type="project" value="InterPro"/>
</dbReference>
<dbReference type="AlphaFoldDB" id="A0A136J647"/>
<dbReference type="PANTHER" id="PTHR19384:SF10">
    <property type="entry name" value="NADPH-DEPENDENT DIFLAVIN OXIDOREDUCTASE 1"/>
    <property type="match status" value="1"/>
</dbReference>
<comment type="subunit">
    <text evidence="9">Interacts with DRE2; as part of the cytosolic iron-sulfur (Fe-S) protein assembly (CIA) machinery.</text>
</comment>
<reference evidence="13" key="1">
    <citation type="submission" date="2016-02" db="EMBL/GenBank/DDBJ databases">
        <title>Draft genome sequence of Microdochium bolleyi, a fungal endophyte of beachgrass.</title>
        <authorList>
            <consortium name="DOE Joint Genome Institute"/>
            <person name="David A.S."/>
            <person name="May G."/>
            <person name="Haridas S."/>
            <person name="Lim J."/>
            <person name="Wang M."/>
            <person name="Labutti K."/>
            <person name="Lipzen A."/>
            <person name="Barry K."/>
            <person name="Grigoriev I.V."/>
        </authorList>
    </citation>
    <scope>NUCLEOTIDE SEQUENCE [LARGE SCALE GENOMIC DNA]</scope>
    <source>
        <strain evidence="13">J235TASD1</strain>
    </source>
</reference>
<dbReference type="SUPFAM" id="SSF52218">
    <property type="entry name" value="Flavoproteins"/>
    <property type="match status" value="1"/>
</dbReference>
<dbReference type="PRINTS" id="PR00371">
    <property type="entry name" value="FPNCR"/>
</dbReference>
<evidence type="ECO:0000256" key="2">
    <source>
        <dbReference type="ARBA" id="ARBA00001974"/>
    </source>
</evidence>
<comment type="function">
    <text evidence="9">NADPH-dependent reductase which is a central component of the cytosolic iron-sulfur (Fe-S) protein assembly (CIA) machinery. Transfers electrons from NADPH via its FAD and FMN prosthetic groups to the [2Fe-2S] cluster of DRE2, another key component of the CIA machinery. In turn, this reduced cluster provides electrons for assembly of cytosolic iron-sulfur cluster proteins. Positively controls H(2)O(2)-induced cell death.</text>
</comment>
<accession>A0A136J647</accession>
<gene>
    <name evidence="9" type="primary">TAH18</name>
    <name evidence="12" type="ORF">Micbo1qcDRAFT_162775</name>
</gene>
<feature type="binding site" evidence="9">
    <location>
        <position position="716"/>
    </location>
    <ligand>
        <name>FAD</name>
        <dbReference type="ChEBI" id="CHEBI:57692"/>
    </ligand>
</feature>
<comment type="catalytic activity">
    <reaction evidence="9">
        <text>2 oxidized [2Fe-2S]-[protein] + NADPH = 2 reduced [2Fe-2S]-[protein] + NADP(+) + H(+)</text>
        <dbReference type="Rhea" id="RHEA:67716"/>
        <dbReference type="Rhea" id="RHEA-COMP:17327"/>
        <dbReference type="Rhea" id="RHEA-COMP:17328"/>
        <dbReference type="ChEBI" id="CHEBI:15378"/>
        <dbReference type="ChEBI" id="CHEBI:33737"/>
        <dbReference type="ChEBI" id="CHEBI:33738"/>
        <dbReference type="ChEBI" id="CHEBI:57783"/>
        <dbReference type="ChEBI" id="CHEBI:58349"/>
    </reaction>
</comment>
<dbReference type="InterPro" id="IPR029039">
    <property type="entry name" value="Flavoprotein-like_sf"/>
</dbReference>
<evidence type="ECO:0000313" key="13">
    <source>
        <dbReference type="Proteomes" id="UP000070501"/>
    </source>
</evidence>
<dbReference type="GO" id="GO:0005829">
    <property type="term" value="C:cytosol"/>
    <property type="evidence" value="ECO:0007669"/>
    <property type="project" value="TreeGrafter"/>
</dbReference>
<dbReference type="HAMAP" id="MF_03178">
    <property type="entry name" value="NDOR1"/>
    <property type="match status" value="1"/>
</dbReference>
<dbReference type="GO" id="GO:0010181">
    <property type="term" value="F:FMN binding"/>
    <property type="evidence" value="ECO:0007669"/>
    <property type="project" value="UniProtKB-UniRule"/>
</dbReference>
<evidence type="ECO:0000256" key="4">
    <source>
        <dbReference type="ARBA" id="ARBA00022630"/>
    </source>
</evidence>
<dbReference type="PRINTS" id="PR00369">
    <property type="entry name" value="FLAVODOXIN"/>
</dbReference>
<dbReference type="InterPro" id="IPR003097">
    <property type="entry name" value="CysJ-like_FAD-binding"/>
</dbReference>
<dbReference type="Gene3D" id="3.40.50.80">
    <property type="entry name" value="Nucleotide-binding domain of ferredoxin-NADP reductase (FNR) module"/>
    <property type="match status" value="1"/>
</dbReference>
<dbReference type="GO" id="GO:0016226">
    <property type="term" value="P:iron-sulfur cluster assembly"/>
    <property type="evidence" value="ECO:0007669"/>
    <property type="project" value="UniProtKB-UniRule"/>
</dbReference>
<evidence type="ECO:0000256" key="7">
    <source>
        <dbReference type="ARBA" id="ARBA00022857"/>
    </source>
</evidence>
<dbReference type="FunFam" id="3.40.50.360:FF:000015">
    <property type="entry name" value="NADPH-dependent diflavin oxidoreductase 1"/>
    <property type="match status" value="1"/>
</dbReference>
<evidence type="ECO:0000259" key="11">
    <source>
        <dbReference type="PROSITE" id="PS51384"/>
    </source>
</evidence>
<dbReference type="Proteomes" id="UP000070501">
    <property type="component" value="Unassembled WGS sequence"/>
</dbReference>
<dbReference type="InParanoid" id="A0A136J647"/>
<feature type="binding site" evidence="9">
    <location>
        <position position="470"/>
    </location>
    <ligand>
        <name>FAD</name>
        <dbReference type="ChEBI" id="CHEBI:57692"/>
    </ligand>
</feature>
<dbReference type="GO" id="GO:0005739">
    <property type="term" value="C:mitochondrion"/>
    <property type="evidence" value="ECO:0007669"/>
    <property type="project" value="UniProtKB-SubCell"/>
</dbReference>
<feature type="domain" description="FAD-binding FR-type" evidence="11">
    <location>
        <begin position="310"/>
        <end position="567"/>
    </location>
</feature>
<dbReference type="InterPro" id="IPR017927">
    <property type="entry name" value="FAD-bd_FR_type"/>
</dbReference>
<dbReference type="Gene3D" id="1.20.990.10">
    <property type="entry name" value="NADPH-cytochrome p450 Reductase, Chain A, domain 3"/>
    <property type="match status" value="1"/>
</dbReference>
<dbReference type="FunCoup" id="A0A136J647">
    <property type="interactions" value="714"/>
</dbReference>
<organism evidence="12 13">
    <name type="scientific">Microdochium bolleyi</name>
    <dbReference type="NCBI Taxonomy" id="196109"/>
    <lineage>
        <taxon>Eukaryota</taxon>
        <taxon>Fungi</taxon>
        <taxon>Dikarya</taxon>
        <taxon>Ascomycota</taxon>
        <taxon>Pezizomycotina</taxon>
        <taxon>Sordariomycetes</taxon>
        <taxon>Xylariomycetidae</taxon>
        <taxon>Xylariales</taxon>
        <taxon>Microdochiaceae</taxon>
        <taxon>Microdochium</taxon>
    </lineage>
</organism>
<dbReference type="InterPro" id="IPR001094">
    <property type="entry name" value="Flavdoxin-like"/>
</dbReference>
<keyword evidence="8 9" id="KW-0560">Oxidoreductase</keyword>
<comment type="subcellular location">
    <subcellularLocation>
        <location evidence="9">Cytoplasm</location>
    </subcellularLocation>
    <subcellularLocation>
        <location evidence="9">Mitochondrion</location>
    </subcellularLocation>
    <text evidence="9">Relocalizes to mitochondria after H(2)O(2) exposure.</text>
</comment>
<comment type="caution">
    <text evidence="9">Lacks conserved residue(s) required for the propagation of feature annotation.</text>
</comment>
<protein>
    <recommendedName>
        <fullName evidence="9">NADPH-dependent diflavin oxidoreductase 1</fullName>
        <ecNumber evidence="9">1.18.1.-</ecNumber>
    </recommendedName>
    <alternativeName>
        <fullName evidence="9">NADPH-dependent FMN and FAD-containing oxidoreductase</fullName>
    </alternativeName>
</protein>
<feature type="binding site" evidence="9">
    <location>
        <position position="151"/>
    </location>
    <ligand>
        <name>FMN</name>
        <dbReference type="ChEBI" id="CHEBI:58210"/>
    </ligand>
</feature>
<dbReference type="Pfam" id="PF00175">
    <property type="entry name" value="NAD_binding_1"/>
    <property type="match status" value="1"/>
</dbReference>
<comment type="similarity">
    <text evidence="9">In the C-terminal section; belongs to the flavoprotein pyridine nucleotide cytochrome reductase family.</text>
</comment>